<protein>
    <submittedName>
        <fullName evidence="1">Uncharacterized protein</fullName>
    </submittedName>
</protein>
<dbReference type="HOGENOM" id="CLU_1704861_0_0_1"/>
<dbReference type="GeneID" id="18919780"/>
<dbReference type="EMBL" id="JH930480">
    <property type="protein sequence ID" value="EKM49859.1"/>
    <property type="molecule type" value="Genomic_DNA"/>
</dbReference>
<name>K5VTI2_PHACS</name>
<sequence>MLQQVLVGSAALAILSLKEGYELVCVYWLDNPDKTFTEIHAILKEVEEGLRRLERSITARLFGTGSVSSDELGYRGVHELKQEWHDCERLYFRLKHDLRKYYPRRWTLVISGAQLLTDIRDLRGRVYALEQDWLRTSSVILYDSDPEAE</sequence>
<reference evidence="1 2" key="1">
    <citation type="journal article" date="2012" name="BMC Genomics">
        <title>Comparative genomics of the white-rot fungi, Phanerochaete carnosa and P. chrysosporium, to elucidate the genetic basis of the distinct wood types they colonize.</title>
        <authorList>
            <person name="Suzuki H."/>
            <person name="MacDonald J."/>
            <person name="Syed K."/>
            <person name="Salamov A."/>
            <person name="Hori C."/>
            <person name="Aerts A."/>
            <person name="Henrissat B."/>
            <person name="Wiebenga A."/>
            <person name="vanKuyk P.A."/>
            <person name="Barry K."/>
            <person name="Lindquist E."/>
            <person name="LaButti K."/>
            <person name="Lapidus A."/>
            <person name="Lucas S."/>
            <person name="Coutinho P."/>
            <person name="Gong Y."/>
            <person name="Samejima M."/>
            <person name="Mahadevan R."/>
            <person name="Abou-Zaid M."/>
            <person name="de Vries R.P."/>
            <person name="Igarashi K."/>
            <person name="Yadav J.S."/>
            <person name="Grigoriev I.V."/>
            <person name="Master E.R."/>
        </authorList>
    </citation>
    <scope>NUCLEOTIDE SEQUENCE [LARGE SCALE GENOMIC DNA]</scope>
    <source>
        <strain evidence="1 2">HHB-10118-sp</strain>
    </source>
</reference>
<proteinExistence type="predicted"/>
<gene>
    <name evidence="1" type="ORF">PHACADRAFT_33397</name>
</gene>
<evidence type="ECO:0000313" key="1">
    <source>
        <dbReference type="EMBL" id="EKM49859.1"/>
    </source>
</evidence>
<evidence type="ECO:0000313" key="2">
    <source>
        <dbReference type="Proteomes" id="UP000008370"/>
    </source>
</evidence>
<dbReference type="KEGG" id="pco:PHACADRAFT_33397"/>
<dbReference type="AlphaFoldDB" id="K5VTI2"/>
<dbReference type="OrthoDB" id="10519191at2759"/>
<accession>K5VTI2</accession>
<dbReference type="RefSeq" id="XP_007401550.1">
    <property type="nucleotide sequence ID" value="XM_007401488.1"/>
</dbReference>
<keyword evidence="2" id="KW-1185">Reference proteome</keyword>
<dbReference type="Proteomes" id="UP000008370">
    <property type="component" value="Unassembled WGS sequence"/>
</dbReference>
<organism evidence="1 2">
    <name type="scientific">Phanerochaete carnosa (strain HHB-10118-sp)</name>
    <name type="common">White-rot fungus</name>
    <name type="synonym">Peniophora carnosa</name>
    <dbReference type="NCBI Taxonomy" id="650164"/>
    <lineage>
        <taxon>Eukaryota</taxon>
        <taxon>Fungi</taxon>
        <taxon>Dikarya</taxon>
        <taxon>Basidiomycota</taxon>
        <taxon>Agaricomycotina</taxon>
        <taxon>Agaricomycetes</taxon>
        <taxon>Polyporales</taxon>
        <taxon>Phanerochaetaceae</taxon>
        <taxon>Phanerochaete</taxon>
    </lineage>
</organism>
<dbReference type="InParanoid" id="K5VTI2"/>